<dbReference type="Proteomes" id="UP000325081">
    <property type="component" value="Unassembled WGS sequence"/>
</dbReference>
<keyword evidence="1" id="KW-0812">Transmembrane</keyword>
<protein>
    <submittedName>
        <fullName evidence="2">Hydroxycinnamoyl-CoA shikimate/quinatehydroxycinnamoyl transferase</fullName>
    </submittedName>
</protein>
<reference evidence="3" key="1">
    <citation type="journal article" date="2019" name="Curr. Biol.">
        <title>Genome Sequence of Striga asiatica Provides Insight into the Evolution of Plant Parasitism.</title>
        <authorList>
            <person name="Yoshida S."/>
            <person name="Kim S."/>
            <person name="Wafula E.K."/>
            <person name="Tanskanen J."/>
            <person name="Kim Y.M."/>
            <person name="Honaas L."/>
            <person name="Yang Z."/>
            <person name="Spallek T."/>
            <person name="Conn C.E."/>
            <person name="Ichihashi Y."/>
            <person name="Cheong K."/>
            <person name="Cui S."/>
            <person name="Der J.P."/>
            <person name="Gundlach H."/>
            <person name="Jiao Y."/>
            <person name="Hori C."/>
            <person name="Ishida J.K."/>
            <person name="Kasahara H."/>
            <person name="Kiba T."/>
            <person name="Kim M.S."/>
            <person name="Koo N."/>
            <person name="Laohavisit A."/>
            <person name="Lee Y.H."/>
            <person name="Lumba S."/>
            <person name="McCourt P."/>
            <person name="Mortimer J.C."/>
            <person name="Mutuku J.M."/>
            <person name="Nomura T."/>
            <person name="Sasaki-Sekimoto Y."/>
            <person name="Seto Y."/>
            <person name="Wang Y."/>
            <person name="Wakatake T."/>
            <person name="Sakakibara H."/>
            <person name="Demura T."/>
            <person name="Yamaguchi S."/>
            <person name="Yoneyama K."/>
            <person name="Manabe R.I."/>
            <person name="Nelson D.C."/>
            <person name="Schulman A.H."/>
            <person name="Timko M.P."/>
            <person name="dePamphilis C.W."/>
            <person name="Choi D."/>
            <person name="Shirasu K."/>
        </authorList>
    </citation>
    <scope>NUCLEOTIDE SEQUENCE [LARGE SCALE GENOMIC DNA]</scope>
    <source>
        <strain evidence="3">cv. UVA1</strain>
    </source>
</reference>
<gene>
    <name evidence="2" type="ORF">STAS_04972</name>
</gene>
<proteinExistence type="predicted"/>
<organism evidence="2 3">
    <name type="scientific">Striga asiatica</name>
    <name type="common">Asiatic witchweed</name>
    <name type="synonym">Buchnera asiatica</name>
    <dbReference type="NCBI Taxonomy" id="4170"/>
    <lineage>
        <taxon>Eukaryota</taxon>
        <taxon>Viridiplantae</taxon>
        <taxon>Streptophyta</taxon>
        <taxon>Embryophyta</taxon>
        <taxon>Tracheophyta</taxon>
        <taxon>Spermatophyta</taxon>
        <taxon>Magnoliopsida</taxon>
        <taxon>eudicotyledons</taxon>
        <taxon>Gunneridae</taxon>
        <taxon>Pentapetalae</taxon>
        <taxon>asterids</taxon>
        <taxon>lamiids</taxon>
        <taxon>Lamiales</taxon>
        <taxon>Orobanchaceae</taxon>
        <taxon>Buchnereae</taxon>
        <taxon>Striga</taxon>
    </lineage>
</organism>
<keyword evidence="2" id="KW-0808">Transferase</keyword>
<feature type="transmembrane region" description="Helical" evidence="1">
    <location>
        <begin position="45"/>
        <end position="65"/>
    </location>
</feature>
<evidence type="ECO:0000313" key="2">
    <source>
        <dbReference type="EMBL" id="GER29132.1"/>
    </source>
</evidence>
<dbReference type="GO" id="GO:0016740">
    <property type="term" value="F:transferase activity"/>
    <property type="evidence" value="ECO:0007669"/>
    <property type="project" value="UniProtKB-KW"/>
</dbReference>
<keyword evidence="1" id="KW-1133">Transmembrane helix</keyword>
<dbReference type="EMBL" id="BKCP01003336">
    <property type="protein sequence ID" value="GER29132.1"/>
    <property type="molecule type" value="Genomic_DNA"/>
</dbReference>
<dbReference type="AlphaFoldDB" id="A0A5A7P8S5"/>
<sequence length="175" mass="18669">MKRLSMQAICAVQGSSSYGHGDDEERTLIKALVMAGDEWERNVGIANAVAEAIFTFHAAVLYFAAFHWASEILRQASPGRLASFRCCSFPLLDAQLIEVRPNPSRLLRCCDEGMVLPSCSGAAVRFAIIDHRGAAAGFGRGAAQREGVGCSSGGLRLLVGVARADTSARLPLLVF</sequence>
<accession>A0A5A7P8S5</accession>
<evidence type="ECO:0000313" key="3">
    <source>
        <dbReference type="Proteomes" id="UP000325081"/>
    </source>
</evidence>
<comment type="caution">
    <text evidence="2">The sequence shown here is derived from an EMBL/GenBank/DDBJ whole genome shotgun (WGS) entry which is preliminary data.</text>
</comment>
<keyword evidence="1" id="KW-0472">Membrane</keyword>
<name>A0A5A7P8S5_STRAF</name>
<keyword evidence="3" id="KW-1185">Reference proteome</keyword>
<evidence type="ECO:0000256" key="1">
    <source>
        <dbReference type="SAM" id="Phobius"/>
    </source>
</evidence>